<keyword evidence="3" id="KW-1185">Reference proteome</keyword>
<reference evidence="2 3" key="1">
    <citation type="submission" date="2015-01" db="EMBL/GenBank/DDBJ databases">
        <title>The Genome Sequence of Exophiala spinifera CBS89968.</title>
        <authorList>
            <consortium name="The Broad Institute Genomics Platform"/>
            <person name="Cuomo C."/>
            <person name="de Hoog S."/>
            <person name="Gorbushina A."/>
            <person name="Stielow B."/>
            <person name="Teixiera M."/>
            <person name="Abouelleil A."/>
            <person name="Chapman S.B."/>
            <person name="Priest M."/>
            <person name="Young S.K."/>
            <person name="Wortman J."/>
            <person name="Nusbaum C."/>
            <person name="Birren B."/>
        </authorList>
    </citation>
    <scope>NUCLEOTIDE SEQUENCE [LARGE SCALE GENOMIC DNA]</scope>
    <source>
        <strain evidence="2 3">CBS 89968</strain>
    </source>
</reference>
<dbReference type="HOGENOM" id="CLU_147538_0_0_1"/>
<feature type="transmembrane region" description="Helical" evidence="1">
    <location>
        <begin position="129"/>
        <end position="151"/>
    </location>
</feature>
<evidence type="ECO:0000256" key="1">
    <source>
        <dbReference type="SAM" id="Phobius"/>
    </source>
</evidence>
<evidence type="ECO:0000313" key="2">
    <source>
        <dbReference type="EMBL" id="KIW13116.1"/>
    </source>
</evidence>
<proteinExistence type="predicted"/>
<dbReference type="RefSeq" id="XP_016233332.1">
    <property type="nucleotide sequence ID" value="XM_016382629.1"/>
</dbReference>
<feature type="transmembrane region" description="Helical" evidence="1">
    <location>
        <begin position="104"/>
        <end position="123"/>
    </location>
</feature>
<keyword evidence="1" id="KW-1133">Transmembrane helix</keyword>
<keyword evidence="1" id="KW-0812">Transmembrane</keyword>
<dbReference type="EMBL" id="KN847497">
    <property type="protein sequence ID" value="KIW13116.1"/>
    <property type="molecule type" value="Genomic_DNA"/>
</dbReference>
<protein>
    <submittedName>
        <fullName evidence="2">Uncharacterized protein</fullName>
    </submittedName>
</protein>
<dbReference type="GeneID" id="27335386"/>
<evidence type="ECO:0000313" key="3">
    <source>
        <dbReference type="Proteomes" id="UP000053328"/>
    </source>
</evidence>
<organism evidence="2 3">
    <name type="scientific">Exophiala spinifera</name>
    <dbReference type="NCBI Taxonomy" id="91928"/>
    <lineage>
        <taxon>Eukaryota</taxon>
        <taxon>Fungi</taxon>
        <taxon>Dikarya</taxon>
        <taxon>Ascomycota</taxon>
        <taxon>Pezizomycotina</taxon>
        <taxon>Eurotiomycetes</taxon>
        <taxon>Chaetothyriomycetidae</taxon>
        <taxon>Chaetothyriales</taxon>
        <taxon>Herpotrichiellaceae</taxon>
        <taxon>Exophiala</taxon>
    </lineage>
</organism>
<name>A0A0D1YDM6_9EURO</name>
<dbReference type="AlphaFoldDB" id="A0A0D1YDM6"/>
<accession>A0A0D1YDM6</accession>
<dbReference type="VEuPathDB" id="FungiDB:PV08_08303"/>
<gene>
    <name evidence="2" type="ORF">PV08_08303</name>
</gene>
<sequence length="173" mass="18337">MAFPAVKAQAVTRAIAGTAIIIAPSHVATLLGIDLLPGTLLLARIYGARELVLGTILWPHRYPMKVRSAKNRLRTDASTPTVPDGFSAIEPSQPNIQSWSTLTALRSMILTDCLDILFCIYGYLGNQATAWTCLSVGAVGIAGIGLSVLGLREVAAYHMVKTGSAEETDSLVS</sequence>
<dbReference type="Proteomes" id="UP000053328">
    <property type="component" value="Unassembled WGS sequence"/>
</dbReference>
<keyword evidence="1" id="KW-0472">Membrane</keyword>